<dbReference type="EMBL" id="JAGEPF010000002">
    <property type="protein sequence ID" value="MBO2456508.1"/>
    <property type="molecule type" value="Genomic_DNA"/>
</dbReference>
<evidence type="ECO:0000256" key="1">
    <source>
        <dbReference type="SAM" id="Phobius"/>
    </source>
</evidence>
<dbReference type="SUPFAM" id="SSF53822">
    <property type="entry name" value="Periplasmic binding protein-like I"/>
    <property type="match status" value="1"/>
</dbReference>
<keyword evidence="3" id="KW-1185">Reference proteome</keyword>
<evidence type="ECO:0000313" key="3">
    <source>
        <dbReference type="Proteomes" id="UP000680206"/>
    </source>
</evidence>
<comment type="caution">
    <text evidence="2">The sequence shown here is derived from an EMBL/GenBank/DDBJ whole genome shotgun (WGS) entry which is preliminary data.</text>
</comment>
<organism evidence="2 3">
    <name type="scientific">Actinomadura violacea</name>
    <dbReference type="NCBI Taxonomy" id="2819934"/>
    <lineage>
        <taxon>Bacteria</taxon>
        <taxon>Bacillati</taxon>
        <taxon>Actinomycetota</taxon>
        <taxon>Actinomycetes</taxon>
        <taxon>Streptosporangiales</taxon>
        <taxon>Thermomonosporaceae</taxon>
        <taxon>Actinomadura</taxon>
    </lineage>
</organism>
<keyword evidence="1" id="KW-0812">Transmembrane</keyword>
<sequence length="519" mass="56136">MVRTVRRALRSVFLRLREPDPDDPIPLPRYGPRPWFVTVAAMTALAVVAAGVWYVFFRPPTCGHGVDRIGGECIGVTDGAVHFDPSMKKVDEAIRKENKRVTGLKGGYVTVAFLGALSTTKEHDLTGGRVTREIEGAHIAQMRANRGAADGDKPGIKLVLANEGADQSHWKKVVGRLERMRDAEHLVAVVGMGISTRQTIESARELSAKKIGMVGDVVTGDGFDSAGAALGPPGTGGATRIDGLTRVAVPVRRQVEVLAGYLKPRIKSAVMVVDRKSDDLYSKSLERDFHDLFKDAIKTGGRLPESFSADSPAQPGLPNVFAAVASNLNLCGGDPPDVVLYAGRTIFLPRLLQDFEKCEKHPITVVTGSDAEGIADFPGDAPATVVYTPLTDPDLVAGDSSDPQQQKAFATFLTEAERYYEPFDRSQLRDAWEMMAHDAFLTAAQAVHLARGGEIPSSADVLNFLYNLHETNYVQGAAGRIEMDPDGDPHHPTINVVELRHDGTRKLLYPARGKASSRS</sequence>
<proteinExistence type="predicted"/>
<protein>
    <submittedName>
        <fullName evidence="2">ABC transporter substrate-binding protein</fullName>
    </submittedName>
</protein>
<dbReference type="Gene3D" id="3.40.50.2300">
    <property type="match status" value="2"/>
</dbReference>
<keyword evidence="1" id="KW-0472">Membrane</keyword>
<dbReference type="RefSeq" id="WP_208236508.1">
    <property type="nucleotide sequence ID" value="NZ_JAGEPF010000002.1"/>
</dbReference>
<name>A0ABS3RIF1_9ACTN</name>
<dbReference type="InterPro" id="IPR028082">
    <property type="entry name" value="Peripla_BP_I"/>
</dbReference>
<feature type="transmembrane region" description="Helical" evidence="1">
    <location>
        <begin position="35"/>
        <end position="56"/>
    </location>
</feature>
<evidence type="ECO:0000313" key="2">
    <source>
        <dbReference type="EMBL" id="MBO2456508.1"/>
    </source>
</evidence>
<reference evidence="2 3" key="1">
    <citation type="submission" date="2021-03" db="EMBL/GenBank/DDBJ databases">
        <title>Actinomadura violae sp. nov., isolated from lichen in Thailand.</title>
        <authorList>
            <person name="Kanchanasin P."/>
            <person name="Saeng-In P."/>
            <person name="Phongsopitanun W."/>
            <person name="Yuki M."/>
            <person name="Kudo T."/>
            <person name="Ohkuma M."/>
            <person name="Tanasupawat S."/>
        </authorList>
    </citation>
    <scope>NUCLEOTIDE SEQUENCE [LARGE SCALE GENOMIC DNA]</scope>
    <source>
        <strain evidence="2 3">LCR2-06</strain>
    </source>
</reference>
<keyword evidence="1" id="KW-1133">Transmembrane helix</keyword>
<gene>
    <name evidence="2" type="ORF">J4709_02750</name>
</gene>
<accession>A0ABS3RIF1</accession>
<dbReference type="Proteomes" id="UP000680206">
    <property type="component" value="Unassembled WGS sequence"/>
</dbReference>